<dbReference type="PANTHER" id="PTHR46889">
    <property type="entry name" value="TRANSPOSASE INSF FOR INSERTION SEQUENCE IS3B-RELATED"/>
    <property type="match status" value="1"/>
</dbReference>
<protein>
    <recommendedName>
        <fullName evidence="1">Integrase catalytic domain-containing protein</fullName>
    </recommendedName>
</protein>
<dbReference type="NCBIfam" id="NF033516">
    <property type="entry name" value="transpos_IS3"/>
    <property type="match status" value="1"/>
</dbReference>
<sequence length="283" mass="33343">MIERDHPDLSIGQQCALLSIPRSSFYYSPQGETEQNLALMQLIDVQFLDTPFFGVRQMTWHLRNDGHAVNEKRIRRLMRLMGLMPIYQKPNTSKPTKGHKTYPYLLRGLRVDRPNQVWCVDITYLPMRRGFLYLVAIMDWHTRMVLSWRISNTLEADFCVEALNEAIYRFGPPDIMNSDQGSQFTSFAWTDRLRRSGIRISMDGKGRYLDNIFIERLWRTLKYECVYLHAWETGSHARAGVRNWMEFYNHRRPHKALGGRPPAVVYSLQIETTQPDQQEQIRA</sequence>
<organism evidence="2">
    <name type="scientific">marine sediment metagenome</name>
    <dbReference type="NCBI Taxonomy" id="412755"/>
    <lineage>
        <taxon>unclassified sequences</taxon>
        <taxon>metagenomes</taxon>
        <taxon>ecological metagenomes</taxon>
    </lineage>
</organism>
<dbReference type="InterPro" id="IPR012337">
    <property type="entry name" value="RNaseH-like_sf"/>
</dbReference>
<dbReference type="PROSITE" id="PS50994">
    <property type="entry name" value="INTEGRASE"/>
    <property type="match status" value="1"/>
</dbReference>
<dbReference type="InterPro" id="IPR036397">
    <property type="entry name" value="RNaseH_sf"/>
</dbReference>
<evidence type="ECO:0000259" key="1">
    <source>
        <dbReference type="PROSITE" id="PS50994"/>
    </source>
</evidence>
<dbReference type="AlphaFoldDB" id="A0A0F9AMA4"/>
<dbReference type="GO" id="GO:0015074">
    <property type="term" value="P:DNA integration"/>
    <property type="evidence" value="ECO:0007669"/>
    <property type="project" value="InterPro"/>
</dbReference>
<gene>
    <name evidence="2" type="ORF">LCGC14_2553100</name>
</gene>
<dbReference type="SUPFAM" id="SSF53098">
    <property type="entry name" value="Ribonuclease H-like"/>
    <property type="match status" value="1"/>
</dbReference>
<dbReference type="Gene3D" id="3.30.420.10">
    <property type="entry name" value="Ribonuclease H-like superfamily/Ribonuclease H"/>
    <property type="match status" value="1"/>
</dbReference>
<dbReference type="Pfam" id="PF00665">
    <property type="entry name" value="rve"/>
    <property type="match status" value="1"/>
</dbReference>
<evidence type="ECO:0000313" key="2">
    <source>
        <dbReference type="EMBL" id="KKL10709.1"/>
    </source>
</evidence>
<reference evidence="2" key="1">
    <citation type="journal article" date="2015" name="Nature">
        <title>Complex archaea that bridge the gap between prokaryotes and eukaryotes.</title>
        <authorList>
            <person name="Spang A."/>
            <person name="Saw J.H."/>
            <person name="Jorgensen S.L."/>
            <person name="Zaremba-Niedzwiedzka K."/>
            <person name="Martijn J."/>
            <person name="Lind A.E."/>
            <person name="van Eijk R."/>
            <person name="Schleper C."/>
            <person name="Guy L."/>
            <person name="Ettema T.J."/>
        </authorList>
    </citation>
    <scope>NUCLEOTIDE SEQUENCE</scope>
</reference>
<dbReference type="InterPro" id="IPR050900">
    <property type="entry name" value="Transposase_IS3/IS150/IS904"/>
</dbReference>
<dbReference type="InterPro" id="IPR048020">
    <property type="entry name" value="Transpos_IS3"/>
</dbReference>
<name>A0A0F9AMA4_9ZZZZ</name>
<dbReference type="InterPro" id="IPR001584">
    <property type="entry name" value="Integrase_cat-core"/>
</dbReference>
<feature type="domain" description="Integrase catalytic" evidence="1">
    <location>
        <begin position="110"/>
        <end position="269"/>
    </location>
</feature>
<dbReference type="PANTHER" id="PTHR46889:SF4">
    <property type="entry name" value="TRANSPOSASE INSO FOR INSERTION SEQUENCE ELEMENT IS911B-RELATED"/>
    <property type="match status" value="1"/>
</dbReference>
<dbReference type="Pfam" id="PF13276">
    <property type="entry name" value="HTH_21"/>
    <property type="match status" value="1"/>
</dbReference>
<accession>A0A0F9AMA4</accession>
<dbReference type="GO" id="GO:0003676">
    <property type="term" value="F:nucleic acid binding"/>
    <property type="evidence" value="ECO:0007669"/>
    <property type="project" value="InterPro"/>
</dbReference>
<comment type="caution">
    <text evidence="2">The sequence shown here is derived from an EMBL/GenBank/DDBJ whole genome shotgun (WGS) entry which is preliminary data.</text>
</comment>
<dbReference type="InterPro" id="IPR025948">
    <property type="entry name" value="HTH-like_dom"/>
</dbReference>
<dbReference type="EMBL" id="LAZR01041949">
    <property type="protein sequence ID" value="KKL10709.1"/>
    <property type="molecule type" value="Genomic_DNA"/>
</dbReference>
<proteinExistence type="predicted"/>